<dbReference type="SUPFAM" id="SSF56731">
    <property type="entry name" value="DNA primase core"/>
    <property type="match status" value="1"/>
</dbReference>
<evidence type="ECO:0000313" key="1">
    <source>
        <dbReference type="EMBL" id="REE99012.1"/>
    </source>
</evidence>
<accession>A0A3D9SST7</accession>
<name>A0A3D9SST7_9ACTN</name>
<evidence type="ECO:0000313" key="2">
    <source>
        <dbReference type="Proteomes" id="UP000256661"/>
    </source>
</evidence>
<comment type="caution">
    <text evidence="1">The sequence shown here is derived from an EMBL/GenBank/DDBJ whole genome shotgun (WGS) entry which is preliminary data.</text>
</comment>
<sequence length="108" mass="11179">MDVALLPTGADPADVLRRSGPGALREALAAALPPADLVVDDAMARAWGRLVSPEERLSALRAAVALIARTAPVHVARQVGRVSERLGVGHLDVTDALVTAVTSAMTPR</sequence>
<dbReference type="Proteomes" id="UP000256661">
    <property type="component" value="Unassembled WGS sequence"/>
</dbReference>
<dbReference type="EMBL" id="QTTT01000001">
    <property type="protein sequence ID" value="REE99012.1"/>
    <property type="molecule type" value="Genomic_DNA"/>
</dbReference>
<protein>
    <submittedName>
        <fullName evidence="1">Uncharacterized protein</fullName>
    </submittedName>
</protein>
<reference evidence="1 2" key="1">
    <citation type="submission" date="2018-08" db="EMBL/GenBank/DDBJ databases">
        <title>Sequencing the genomes of 1000 actinobacteria strains.</title>
        <authorList>
            <person name="Klenk H.-P."/>
        </authorList>
    </citation>
    <scope>NUCLEOTIDE SEQUENCE [LARGE SCALE GENOMIC DNA]</scope>
    <source>
        <strain evidence="1 2">DSM 43927</strain>
    </source>
</reference>
<gene>
    <name evidence="1" type="ORF">DFJ69_4515</name>
</gene>
<proteinExistence type="predicted"/>
<dbReference type="AlphaFoldDB" id="A0A3D9SST7"/>
<organism evidence="1 2">
    <name type="scientific">Thermomonospora umbrina</name>
    <dbReference type="NCBI Taxonomy" id="111806"/>
    <lineage>
        <taxon>Bacteria</taxon>
        <taxon>Bacillati</taxon>
        <taxon>Actinomycetota</taxon>
        <taxon>Actinomycetes</taxon>
        <taxon>Streptosporangiales</taxon>
        <taxon>Thermomonosporaceae</taxon>
        <taxon>Thermomonospora</taxon>
    </lineage>
</organism>
<keyword evidence="2" id="KW-1185">Reference proteome</keyword>